<protein>
    <submittedName>
        <fullName evidence="2">Portal protein</fullName>
    </submittedName>
</protein>
<dbReference type="Pfam" id="PF05133">
    <property type="entry name" value="SPP1_portal"/>
    <property type="match status" value="1"/>
</dbReference>
<accession>A0A6J7WK17</accession>
<feature type="compositionally biased region" description="Basic and acidic residues" evidence="1">
    <location>
        <begin position="494"/>
        <end position="504"/>
    </location>
</feature>
<dbReference type="EMBL" id="LR798229">
    <property type="protein sequence ID" value="CAB5207147.1"/>
    <property type="molecule type" value="Genomic_DNA"/>
</dbReference>
<reference evidence="2" key="1">
    <citation type="submission" date="2020-05" db="EMBL/GenBank/DDBJ databases">
        <authorList>
            <person name="Chiriac C."/>
            <person name="Salcher M."/>
            <person name="Ghai R."/>
            <person name="Kavagutti S V."/>
        </authorList>
    </citation>
    <scope>NUCLEOTIDE SEQUENCE</scope>
</reference>
<evidence type="ECO:0000313" key="2">
    <source>
        <dbReference type="EMBL" id="CAB5207147.1"/>
    </source>
</evidence>
<organism evidence="2">
    <name type="scientific">uncultured Caudovirales phage</name>
    <dbReference type="NCBI Taxonomy" id="2100421"/>
    <lineage>
        <taxon>Viruses</taxon>
        <taxon>Duplodnaviria</taxon>
        <taxon>Heunggongvirae</taxon>
        <taxon>Uroviricota</taxon>
        <taxon>Caudoviricetes</taxon>
        <taxon>Peduoviridae</taxon>
        <taxon>Maltschvirus</taxon>
        <taxon>Maltschvirus maltsch</taxon>
    </lineage>
</organism>
<proteinExistence type="predicted"/>
<evidence type="ECO:0000256" key="1">
    <source>
        <dbReference type="SAM" id="MobiDB-lite"/>
    </source>
</evidence>
<feature type="region of interest" description="Disordered" evidence="1">
    <location>
        <begin position="494"/>
        <end position="539"/>
    </location>
</feature>
<name>A0A6J7WK17_9CAUD</name>
<feature type="compositionally biased region" description="Polar residues" evidence="1">
    <location>
        <begin position="508"/>
        <end position="518"/>
    </location>
</feature>
<sequence>MYQPDTLGPVTDFQLSSIASLASARKAKPSAMDFRKVDSEINGGLKNEKTRLASAWKNRQWYEGNVKPFLSAMAFELGLRENTVRTTNIMKSWVDILTKHLYAGNPERSIPDNPELTDYLKKSYAASNFDSVMTQACQYAMVSGVAAIQVEINEADTEDETSAFLALARPAVSHRVWPADQFVVWTHPDKPLLPWCVAVIDYYDNRRRLRAWTSEKLVTYETAKYNAEAPWDGNAYKLISEEKNFLGVVPFAFIWHEQPTSEFWTPSPGDSMQMFQESLTARLWKQNDDILYQRPILQGRNLRSDVKIPDKYQAGDMIRMAPVMDQLGDGPEPVIEYAYCDLSYLSLDREQLDYDMTMYADSIGIPEAAWRLNGQSAASGVSIISEQLPVIEAAERRQLVLQRYERDIAMVTLVVANSYLGGVPQIDQAMNADFDLAINWGSMTKSRPGQENDQHIQFLLINGLQSKAGAIADLQGITLDQAREKLAQIHEDTTAEAEQAKKLMEISQPPQATDQMGNPNDPGAEAPGNEAGKQPEGPP</sequence>
<dbReference type="InterPro" id="IPR021145">
    <property type="entry name" value="Portal_protein_SPP1_Gp6-like"/>
</dbReference>
<gene>
    <name evidence="2" type="ORF">UFOVP184_35</name>
</gene>